<dbReference type="InterPro" id="IPR018881">
    <property type="entry name" value="C2orf69_mit"/>
</dbReference>
<dbReference type="PANTHER" id="PTHR31296">
    <property type="entry name" value="UPF0565 PROTEIN C2ORF69"/>
    <property type="match status" value="1"/>
</dbReference>
<keyword evidence="2" id="KW-1185">Reference proteome</keyword>
<dbReference type="EMBL" id="SKCS01000441">
    <property type="protein sequence ID" value="TNN07037.1"/>
    <property type="molecule type" value="Genomic_DNA"/>
</dbReference>
<proteinExistence type="predicted"/>
<dbReference type="AlphaFoldDB" id="A0A4Z2CRY6"/>
<comment type="caution">
    <text evidence="1">The sequence shown here is derived from an EMBL/GenBank/DDBJ whole genome shotgun (WGS) entry which is preliminary data.</text>
</comment>
<dbReference type="Proteomes" id="UP000311919">
    <property type="component" value="Unassembled WGS sequence"/>
</dbReference>
<reference evidence="1 2" key="1">
    <citation type="submission" date="2019-03" db="EMBL/GenBank/DDBJ databases">
        <title>An improved genome assembly of the fluke Schistosoma japonicum.</title>
        <authorList>
            <person name="Hu W."/>
            <person name="Luo F."/>
            <person name="Yin M."/>
            <person name="Mo X."/>
            <person name="Sun C."/>
            <person name="Wu Q."/>
            <person name="Zhu B."/>
            <person name="Xiang M."/>
            <person name="Wang J."/>
            <person name="Wang Y."/>
            <person name="Zhang T."/>
            <person name="Xu B."/>
            <person name="Zheng H."/>
            <person name="Feng Z."/>
        </authorList>
    </citation>
    <scope>NUCLEOTIDE SEQUENCE [LARGE SCALE GENOMIC DNA]</scope>
    <source>
        <strain evidence="1">HuSjv2</strain>
        <tissue evidence="1">Worms</tissue>
    </source>
</reference>
<evidence type="ECO:0000313" key="2">
    <source>
        <dbReference type="Proteomes" id="UP000311919"/>
    </source>
</evidence>
<accession>A0A4Z2CRY6</accession>
<dbReference type="PANTHER" id="PTHR31296:SF1">
    <property type="entry name" value="MITOCHONDRIAL PROTEIN C2ORF69"/>
    <property type="match status" value="1"/>
</dbReference>
<protein>
    <submittedName>
        <fullName evidence="1">UPF0565 protein C2orf69</fullName>
    </submittedName>
</protein>
<dbReference type="EMBL" id="SKCS01000441">
    <property type="protein sequence ID" value="TNN07040.1"/>
    <property type="molecule type" value="Genomic_DNA"/>
</dbReference>
<name>A0A4Z2CRY6_SCHJA</name>
<organism evidence="1 2">
    <name type="scientific">Schistosoma japonicum</name>
    <name type="common">Blood fluke</name>
    <dbReference type="NCBI Taxonomy" id="6182"/>
    <lineage>
        <taxon>Eukaryota</taxon>
        <taxon>Metazoa</taxon>
        <taxon>Spiralia</taxon>
        <taxon>Lophotrochozoa</taxon>
        <taxon>Platyhelminthes</taxon>
        <taxon>Trematoda</taxon>
        <taxon>Digenea</taxon>
        <taxon>Strigeidida</taxon>
        <taxon>Schistosomatoidea</taxon>
        <taxon>Schistosomatidae</taxon>
        <taxon>Schistosoma</taxon>
    </lineage>
</organism>
<sequence length="315" mass="36676">MCLIKHELKNCVGYLNKLNDVIFLGTRSCPYVNLVYFGGDIQDYEYNMHQNNFSNQYIKWNLENTAQNLYERFTNQFPNCHPHIWIIRASHWLPSSIACYNNFLHFTKSGVPLYENEEISKITGMQHLSYVLSNAVEQLLNFDKDIQCQITDIPMRLVGFSKGCCVLTELIYEFSVLCHSEKIPNNRVKEISTQIMEFCRNLTDIYWLDSGHSGTYHHWPVLVNYLSLLNPGSCPVIHVHASPYQLANPLRPQKSTDFHKFLDILSNLNLPFKKQLHFMPDNFGKSESSSTSFRSRNEEVCSLSSHFEILNHFVF</sequence>
<dbReference type="OrthoDB" id="419333at2759"/>
<dbReference type="EMBL" id="SKCS01000441">
    <property type="protein sequence ID" value="TNN07039.1"/>
    <property type="molecule type" value="Genomic_DNA"/>
</dbReference>
<dbReference type="Pfam" id="PF10561">
    <property type="entry name" value="C2orf69"/>
    <property type="match status" value="2"/>
</dbReference>
<dbReference type="GO" id="GO:0005739">
    <property type="term" value="C:mitochondrion"/>
    <property type="evidence" value="ECO:0007669"/>
    <property type="project" value="TreeGrafter"/>
</dbReference>
<evidence type="ECO:0000313" key="1">
    <source>
        <dbReference type="EMBL" id="TNN07039.1"/>
    </source>
</evidence>
<dbReference type="EMBL" id="SKCS01000441">
    <property type="protein sequence ID" value="TNN07038.1"/>
    <property type="molecule type" value="Genomic_DNA"/>
</dbReference>
<gene>
    <name evidence="1" type="ORF">EWB00_007976</name>
</gene>